<dbReference type="eggNOG" id="ENOG502S6Q2">
    <property type="taxonomic scope" value="Eukaryota"/>
</dbReference>
<dbReference type="STRING" id="81824.A9UT29"/>
<dbReference type="InParanoid" id="A9UT29"/>
<gene>
    <name evidence="2" type="ORF">MONBRDRAFT_36099</name>
</gene>
<feature type="compositionally biased region" description="Basic and acidic residues" evidence="1">
    <location>
        <begin position="120"/>
        <end position="146"/>
    </location>
</feature>
<reference evidence="2 3" key="1">
    <citation type="journal article" date="2008" name="Nature">
        <title>The genome of the choanoflagellate Monosiga brevicollis and the origin of metazoans.</title>
        <authorList>
            <consortium name="JGI Sequencing"/>
            <person name="King N."/>
            <person name="Westbrook M.J."/>
            <person name="Young S.L."/>
            <person name="Kuo A."/>
            <person name="Abedin M."/>
            <person name="Chapman J."/>
            <person name="Fairclough S."/>
            <person name="Hellsten U."/>
            <person name="Isogai Y."/>
            <person name="Letunic I."/>
            <person name="Marr M."/>
            <person name="Pincus D."/>
            <person name="Putnam N."/>
            <person name="Rokas A."/>
            <person name="Wright K.J."/>
            <person name="Zuzow R."/>
            <person name="Dirks W."/>
            <person name="Good M."/>
            <person name="Goodstein D."/>
            <person name="Lemons D."/>
            <person name="Li W."/>
            <person name="Lyons J.B."/>
            <person name="Morris A."/>
            <person name="Nichols S."/>
            <person name="Richter D.J."/>
            <person name="Salamov A."/>
            <person name="Bork P."/>
            <person name="Lim W.A."/>
            <person name="Manning G."/>
            <person name="Miller W.T."/>
            <person name="McGinnis W."/>
            <person name="Shapiro H."/>
            <person name="Tjian R."/>
            <person name="Grigoriev I.V."/>
            <person name="Rokhsar D."/>
        </authorList>
    </citation>
    <scope>NUCLEOTIDE SEQUENCE [LARGE SCALE GENOMIC DNA]</scope>
    <source>
        <strain evidence="3">MX1 / ATCC 50154</strain>
    </source>
</reference>
<dbReference type="EMBL" id="CH991545">
    <property type="protein sequence ID" value="EDQ91173.1"/>
    <property type="molecule type" value="Genomic_DNA"/>
</dbReference>
<evidence type="ECO:0000313" key="2">
    <source>
        <dbReference type="EMBL" id="EDQ91173.1"/>
    </source>
</evidence>
<evidence type="ECO:0000256" key="1">
    <source>
        <dbReference type="SAM" id="MobiDB-lite"/>
    </source>
</evidence>
<dbReference type="Proteomes" id="UP000001357">
    <property type="component" value="Unassembled WGS sequence"/>
</dbReference>
<feature type="region of interest" description="Disordered" evidence="1">
    <location>
        <begin position="222"/>
        <end position="248"/>
    </location>
</feature>
<evidence type="ECO:0000313" key="3">
    <source>
        <dbReference type="Proteomes" id="UP000001357"/>
    </source>
</evidence>
<proteinExistence type="predicted"/>
<feature type="compositionally biased region" description="Acidic residues" evidence="1">
    <location>
        <begin position="177"/>
        <end position="189"/>
    </location>
</feature>
<sequence length="382" mass="41996">MTAGATGTGPQARSINGAERRVRFLQVGLSRVLQVDLYVQRHGAKRTTAWFDTDPGIWANLQKRLRSELMRQFEDGSFGIEGAPAFTLADEDRTRTGTARPDRLYHLDACRLRAVLRPTPKKDEKDGAESVGEPEPKVSKRDETAGRDSTLAPLRSATNSVVVIEDDGREAGRTEAEEAEEEEEEVGEAGEEKDVVVIDAVPSGGLPLQASTVSMDVAREVRDSGHAASASASDAKHRSSKTADGSATAVALTPAQVASIQKMSNLALEDVVAAVIMPTLKQIFRGEVQSWRHEDFRAKGARRSNLKFHVCFGALMERQRLHLEQLIIDVFCKRKLKYMEYAMNVLMPEAVEQLHAHVLSLDQQTAAQRLKAHQHTATDDHA</sequence>
<feature type="region of interest" description="Disordered" evidence="1">
    <location>
        <begin position="116"/>
        <end position="194"/>
    </location>
</feature>
<dbReference type="RefSeq" id="XP_001743595.1">
    <property type="nucleotide sequence ID" value="XM_001743543.1"/>
</dbReference>
<accession>A9UT29</accession>
<protein>
    <submittedName>
        <fullName evidence="2">Uncharacterized protein</fullName>
    </submittedName>
</protein>
<dbReference type="GeneID" id="5888958"/>
<name>A9UT29_MONBE</name>
<keyword evidence="3" id="KW-1185">Reference proteome</keyword>
<dbReference type="AlphaFoldDB" id="A9UT29"/>
<organism evidence="2 3">
    <name type="scientific">Monosiga brevicollis</name>
    <name type="common">Choanoflagellate</name>
    <dbReference type="NCBI Taxonomy" id="81824"/>
    <lineage>
        <taxon>Eukaryota</taxon>
        <taxon>Choanoflagellata</taxon>
        <taxon>Craspedida</taxon>
        <taxon>Salpingoecidae</taxon>
        <taxon>Monosiga</taxon>
    </lineage>
</organism>
<dbReference type="KEGG" id="mbr:MONBRDRAFT_36099"/>